<feature type="compositionally biased region" description="Acidic residues" evidence="1">
    <location>
        <begin position="171"/>
        <end position="196"/>
    </location>
</feature>
<evidence type="ECO:0000313" key="3">
    <source>
        <dbReference type="Proteomes" id="UP000001876"/>
    </source>
</evidence>
<protein>
    <submittedName>
        <fullName evidence="2">Predicted protein</fullName>
    </submittedName>
</protein>
<sequence length="213" mass="22564">MGASGKLSGCCQPGKPCIHHGGLKSQTLSADVKPEAAAGSGRTGRVVLMDPSRTPAANPLFDPTENAKYGVDATAALKNVDIDELQAAADAATAREDAAFEALVLEKEQSGRIARGASFLTAKFALQSDPRFKAAKRRAEALYKAFVARRRREEEEEARAAAVAVAAASAAEEEEAPEEIPCEYDATFTDDDEEEAPDAKRPRVDDEADSGPE</sequence>
<evidence type="ECO:0000313" key="2">
    <source>
        <dbReference type="EMBL" id="EEH54224.1"/>
    </source>
</evidence>
<dbReference type="Proteomes" id="UP000001876">
    <property type="component" value="Unassembled WGS sequence"/>
</dbReference>
<dbReference type="KEGG" id="mpp:MICPUCDRAFT_50935"/>
<feature type="region of interest" description="Disordered" evidence="1">
    <location>
        <begin position="168"/>
        <end position="213"/>
    </location>
</feature>
<dbReference type="EMBL" id="GG663744">
    <property type="protein sequence ID" value="EEH54224.1"/>
    <property type="molecule type" value="Genomic_DNA"/>
</dbReference>
<dbReference type="GeneID" id="9686795"/>
<name>C1N094_MICPC</name>
<proteinExistence type="predicted"/>
<organism evidence="3">
    <name type="scientific">Micromonas pusilla (strain CCMP1545)</name>
    <name type="common">Picoplanktonic green alga</name>
    <dbReference type="NCBI Taxonomy" id="564608"/>
    <lineage>
        <taxon>Eukaryota</taxon>
        <taxon>Viridiplantae</taxon>
        <taxon>Chlorophyta</taxon>
        <taxon>Mamiellophyceae</taxon>
        <taxon>Mamiellales</taxon>
        <taxon>Mamiellaceae</taxon>
        <taxon>Micromonas</taxon>
    </lineage>
</organism>
<dbReference type="RefSeq" id="XP_003061594.1">
    <property type="nucleotide sequence ID" value="XM_003061548.1"/>
</dbReference>
<reference evidence="2 3" key="1">
    <citation type="journal article" date="2009" name="Science">
        <title>Green evolution and dynamic adaptations revealed by genomes of the marine picoeukaryotes Micromonas.</title>
        <authorList>
            <person name="Worden A.Z."/>
            <person name="Lee J.H."/>
            <person name="Mock T."/>
            <person name="Rouze P."/>
            <person name="Simmons M.P."/>
            <person name="Aerts A.L."/>
            <person name="Allen A.E."/>
            <person name="Cuvelier M.L."/>
            <person name="Derelle E."/>
            <person name="Everett M.V."/>
            <person name="Foulon E."/>
            <person name="Grimwood J."/>
            <person name="Gundlach H."/>
            <person name="Henrissat B."/>
            <person name="Napoli C."/>
            <person name="McDonald S.M."/>
            <person name="Parker M.S."/>
            <person name="Rombauts S."/>
            <person name="Salamov A."/>
            <person name="Von Dassow P."/>
            <person name="Badger J.H."/>
            <person name="Coutinho P.M."/>
            <person name="Demir E."/>
            <person name="Dubchak I."/>
            <person name="Gentemann C."/>
            <person name="Eikrem W."/>
            <person name="Gready J.E."/>
            <person name="John U."/>
            <person name="Lanier W."/>
            <person name="Lindquist E.A."/>
            <person name="Lucas S."/>
            <person name="Mayer K.F."/>
            <person name="Moreau H."/>
            <person name="Not F."/>
            <person name="Otillar R."/>
            <person name="Panaud O."/>
            <person name="Pangilinan J."/>
            <person name="Paulsen I."/>
            <person name="Piegu B."/>
            <person name="Poliakov A."/>
            <person name="Robbens S."/>
            <person name="Schmutz J."/>
            <person name="Toulza E."/>
            <person name="Wyss T."/>
            <person name="Zelensky A."/>
            <person name="Zhou K."/>
            <person name="Armbrust E.V."/>
            <person name="Bhattacharya D."/>
            <person name="Goodenough U.W."/>
            <person name="Van de Peer Y."/>
            <person name="Grigoriev I.V."/>
        </authorList>
    </citation>
    <scope>NUCLEOTIDE SEQUENCE [LARGE SCALE GENOMIC DNA]</scope>
    <source>
        <strain evidence="2 3">CCMP1545</strain>
    </source>
</reference>
<feature type="region of interest" description="Disordered" evidence="1">
    <location>
        <begin position="29"/>
        <end position="60"/>
    </location>
</feature>
<gene>
    <name evidence="2" type="ORF">MICPUCDRAFT_50935</name>
</gene>
<keyword evidence="3" id="KW-1185">Reference proteome</keyword>
<dbReference type="AlphaFoldDB" id="C1N094"/>
<accession>C1N094</accession>
<evidence type="ECO:0000256" key="1">
    <source>
        <dbReference type="SAM" id="MobiDB-lite"/>
    </source>
</evidence>